<dbReference type="SUPFAM" id="SSF161229">
    <property type="entry name" value="E6 C-terminal domain-like"/>
    <property type="match status" value="1"/>
</dbReference>
<organism evidence="2 3">
    <name type="scientific">Aciduliprofundum boonei (strain DSM 19572 / T469)</name>
    <dbReference type="NCBI Taxonomy" id="439481"/>
    <lineage>
        <taxon>Archaea</taxon>
        <taxon>Methanobacteriati</taxon>
        <taxon>Thermoplasmatota</taxon>
        <taxon>DHVE2 group</taxon>
        <taxon>Candidatus Aciduliprofundum</taxon>
    </lineage>
</organism>
<evidence type="ECO:0000259" key="1">
    <source>
        <dbReference type="Pfam" id="PF01927"/>
    </source>
</evidence>
<dbReference type="EMBL" id="CP001941">
    <property type="protein sequence ID" value="ADD08152.1"/>
    <property type="molecule type" value="Genomic_DNA"/>
</dbReference>
<proteinExistence type="predicted"/>
<accession>D3TC67</accession>
<evidence type="ECO:0000313" key="2">
    <source>
        <dbReference type="EMBL" id="ADD08152.1"/>
    </source>
</evidence>
<name>D3TC67_ACIB4</name>
<dbReference type="RefSeq" id="WP_012997110.1">
    <property type="nucleotide sequence ID" value="NC_013926.1"/>
</dbReference>
<dbReference type="GeneID" id="8827283"/>
<evidence type="ECO:0000313" key="3">
    <source>
        <dbReference type="Proteomes" id="UP000001400"/>
    </source>
</evidence>
<gene>
    <name evidence="2" type="ordered locus">Aboo_0341</name>
</gene>
<dbReference type="KEGG" id="abi:Aboo_0341"/>
<dbReference type="Pfam" id="PF01927">
    <property type="entry name" value="Mut7-C"/>
    <property type="match status" value="1"/>
</dbReference>
<dbReference type="InterPro" id="IPR038575">
    <property type="entry name" value="E6_sf"/>
</dbReference>
<feature type="domain" description="Mut7-C RNAse" evidence="1">
    <location>
        <begin position="1"/>
        <end position="141"/>
    </location>
</feature>
<protein>
    <recommendedName>
        <fullName evidence="1">Mut7-C RNAse domain-containing protein</fullName>
    </recommendedName>
</protein>
<dbReference type="PANTHER" id="PTHR39081:SF1">
    <property type="entry name" value="MUT7-C RNASE DOMAIN-CONTAINING PROTEIN"/>
    <property type="match status" value="1"/>
</dbReference>
<dbReference type="AlphaFoldDB" id="D3TC67"/>
<keyword evidence="3" id="KW-1185">Reference proteome</keyword>
<sequence length="158" mass="19113">MKFLVDHMLGKLAKYLRFMGYDTYYPDGQLSDNTLIKIAREEERIIITRDKELARRSNGFLVKSDNYEKQLREVIENFNLNTDNLLSRCSVCNEPLVPVKKEDVKDKVPVYVYEHNNEFYMCPKCRRIYWYGTHTERIERKIKRITEELYEDRREGEK</sequence>
<dbReference type="HOGENOM" id="CLU_112469_1_0_2"/>
<dbReference type="Gene3D" id="3.30.240.40">
    <property type="entry name" value="E6 early regulatory protein"/>
    <property type="match status" value="1"/>
</dbReference>
<reference evidence="2" key="1">
    <citation type="submission" date="2010-02" db="EMBL/GenBank/DDBJ databases">
        <title>Complete sequence of Aciduliprofundum boonei T469.</title>
        <authorList>
            <consortium name="US DOE Joint Genome Institute"/>
            <person name="Lucas S."/>
            <person name="Copeland A."/>
            <person name="Lapidus A."/>
            <person name="Cheng J.-F."/>
            <person name="Bruce D."/>
            <person name="Goodwin L."/>
            <person name="Pitluck S."/>
            <person name="Saunders E."/>
            <person name="Detter J.C."/>
            <person name="Han C."/>
            <person name="Tapia R."/>
            <person name="Land M."/>
            <person name="Hauser L."/>
            <person name="Kyrpides N."/>
            <person name="Mikhailova N."/>
            <person name="Flores G."/>
            <person name="Reysenbach A.-L."/>
            <person name="Woyke T."/>
        </authorList>
    </citation>
    <scope>NUCLEOTIDE SEQUENCE</scope>
    <source>
        <strain evidence="2">T469</strain>
    </source>
</reference>
<dbReference type="PANTHER" id="PTHR39081">
    <property type="entry name" value="MUT7-C DOMAIN-CONTAINING PROTEIN"/>
    <property type="match status" value="1"/>
</dbReference>
<dbReference type="InterPro" id="IPR002782">
    <property type="entry name" value="Mut7-C_RNAse_dom"/>
</dbReference>
<dbReference type="Proteomes" id="UP000001400">
    <property type="component" value="Chromosome"/>
</dbReference>